<sequence length="306" mass="34574">MEKIDCFAHVLLPKFKAKILEVAPAIPEQMPFINHPLLTDMEARRQAQNAGVKQILSYVNTNPEDYLDPDKAIELVQSANIELVNLVKENQDIYAGAVAMLALNNVSESVKLIKEEVATNPLIFGIQLFTRHLGQSLAHPDFKPIFQICADLDIPIWLHPVFDTRKPDNNIIFSWEYEQTQAMLQVVQARYFQEFPNLKIIVHHAGAMAPYFAERINHILPEKLAEDFRKFYVDTALLGNPKALELAVDYFGFDHVLFGTDAPLGIAPAGATVEIIQAIEELPLTEEAKDGIFQANLLQLIRGEYW</sequence>
<dbReference type="Gene3D" id="3.20.20.140">
    <property type="entry name" value="Metal-dependent hydrolases"/>
    <property type="match status" value="1"/>
</dbReference>
<dbReference type="InterPro" id="IPR006680">
    <property type="entry name" value="Amidohydro-rel"/>
</dbReference>
<evidence type="ECO:0000313" key="4">
    <source>
        <dbReference type="Proteomes" id="UP000011769"/>
    </source>
</evidence>
<reference evidence="3 4" key="1">
    <citation type="journal article" date="2013" name="PLoS ONE">
        <title>Comparative Genomic Characterization of Three Streptococcus parauberis Strains in Fish Pathogen, as Assessed by Wide-Genome Analyses.</title>
        <authorList>
            <person name="Nho S.W."/>
            <person name="Hikima J."/>
            <person name="Park S.B."/>
            <person name="Jang H.B."/>
            <person name="Cha I.S."/>
            <person name="Yasuike M."/>
            <person name="Nakamura Y."/>
            <person name="Fujiwara A."/>
            <person name="Sano M."/>
            <person name="Kanai K."/>
            <person name="Kondo H."/>
            <person name="Hirono I."/>
            <person name="Takeyama H."/>
            <person name="Aoki T."/>
            <person name="Jung T.S."/>
        </authorList>
    </citation>
    <scope>NUCLEOTIDE SEQUENCE [LARGE SCALE GENOMIC DNA]</scope>
    <source>
        <strain evidence="3 4">KRS-02083</strain>
    </source>
</reference>
<comment type="caution">
    <text evidence="3">The sequence shown here is derived from an EMBL/GenBank/DDBJ whole genome shotgun (WGS) entry which is preliminary data.</text>
</comment>
<evidence type="ECO:0000259" key="2">
    <source>
        <dbReference type="Pfam" id="PF04909"/>
    </source>
</evidence>
<dbReference type="SUPFAM" id="SSF51556">
    <property type="entry name" value="Metallo-dependent hydrolases"/>
    <property type="match status" value="1"/>
</dbReference>
<protein>
    <submittedName>
        <fullName evidence="3">2-amino-3-carboxymuconate-6-semialdehyde decarboxylase</fullName>
    </submittedName>
</protein>
<dbReference type="RefSeq" id="WP_004234920.1">
    <property type="nucleotide sequence ID" value="NZ_ALYM01000004.1"/>
</dbReference>
<keyword evidence="4" id="KW-1185">Reference proteome</keyword>
<dbReference type="InterPro" id="IPR032466">
    <property type="entry name" value="Metal_Hydrolase"/>
</dbReference>
<dbReference type="Proteomes" id="UP000011769">
    <property type="component" value="Unassembled WGS sequence"/>
</dbReference>
<dbReference type="InterPro" id="IPR032465">
    <property type="entry name" value="ACMSD"/>
</dbReference>
<accession>A0ABP2T0E4</accession>
<evidence type="ECO:0000313" key="3">
    <source>
        <dbReference type="EMBL" id="EMG25238.1"/>
    </source>
</evidence>
<feature type="domain" description="Amidohydrolase-related" evidence="2">
    <location>
        <begin position="71"/>
        <end position="296"/>
    </location>
</feature>
<name>A0ABP2T0E4_9STRE</name>
<evidence type="ECO:0000256" key="1">
    <source>
        <dbReference type="ARBA" id="ARBA00023239"/>
    </source>
</evidence>
<dbReference type="PANTHER" id="PTHR21240">
    <property type="entry name" value="2-AMINO-3-CARBOXYLMUCONATE-6-SEMIALDEHYDE DECARBOXYLASE"/>
    <property type="match status" value="1"/>
</dbReference>
<organism evidence="3 4">
    <name type="scientific">Streptococcus parauberis KRS-02083</name>
    <dbReference type="NCBI Taxonomy" id="1207545"/>
    <lineage>
        <taxon>Bacteria</taxon>
        <taxon>Bacillati</taxon>
        <taxon>Bacillota</taxon>
        <taxon>Bacilli</taxon>
        <taxon>Lactobacillales</taxon>
        <taxon>Streptococcaceae</taxon>
        <taxon>Streptococcus</taxon>
    </lineage>
</organism>
<proteinExistence type="predicted"/>
<keyword evidence="1" id="KW-0456">Lyase</keyword>
<gene>
    <name evidence="3" type="ORF">SPJ1_1342</name>
</gene>
<dbReference type="Pfam" id="PF04909">
    <property type="entry name" value="Amidohydro_2"/>
    <property type="match status" value="1"/>
</dbReference>
<dbReference type="PANTHER" id="PTHR21240:SF28">
    <property type="entry name" value="ISO-OROTATE DECARBOXYLASE (EUROFUNG)"/>
    <property type="match status" value="1"/>
</dbReference>
<dbReference type="EMBL" id="ALYM01000004">
    <property type="protein sequence ID" value="EMG25238.1"/>
    <property type="molecule type" value="Genomic_DNA"/>
</dbReference>